<evidence type="ECO:0000313" key="3">
    <source>
        <dbReference type="Proteomes" id="UP000241647"/>
    </source>
</evidence>
<dbReference type="SUPFAM" id="SSF46785">
    <property type="entry name" value="Winged helix' DNA-binding domain"/>
    <property type="match status" value="1"/>
</dbReference>
<dbReference type="Pfam" id="PF12802">
    <property type="entry name" value="MarR_2"/>
    <property type="match status" value="1"/>
</dbReference>
<name>A0A2T2YY81_9NOCA</name>
<gene>
    <name evidence="2" type="ORF">C8259_23110</name>
</gene>
<dbReference type="GO" id="GO:0003700">
    <property type="term" value="F:DNA-binding transcription factor activity"/>
    <property type="evidence" value="ECO:0007669"/>
    <property type="project" value="InterPro"/>
</dbReference>
<dbReference type="PANTHER" id="PTHR39515">
    <property type="entry name" value="CONSERVED PROTEIN"/>
    <property type="match status" value="1"/>
</dbReference>
<dbReference type="InterPro" id="IPR036390">
    <property type="entry name" value="WH_DNA-bd_sf"/>
</dbReference>
<dbReference type="EMBL" id="PYHS01000013">
    <property type="protein sequence ID" value="PSR60476.1"/>
    <property type="molecule type" value="Genomic_DNA"/>
</dbReference>
<accession>A0A2T2YY81</accession>
<comment type="caution">
    <text evidence="2">The sequence shown here is derived from an EMBL/GenBank/DDBJ whole genome shotgun (WGS) entry which is preliminary data.</text>
</comment>
<evidence type="ECO:0000259" key="1">
    <source>
        <dbReference type="PROSITE" id="PS50995"/>
    </source>
</evidence>
<dbReference type="PROSITE" id="PS50995">
    <property type="entry name" value="HTH_MARR_2"/>
    <property type="match status" value="1"/>
</dbReference>
<dbReference type="Proteomes" id="UP000241647">
    <property type="component" value="Unassembled WGS sequence"/>
</dbReference>
<dbReference type="PANTHER" id="PTHR39515:SF2">
    <property type="entry name" value="HTH-TYPE TRANSCRIPTIONAL REGULATOR RV0880"/>
    <property type="match status" value="1"/>
</dbReference>
<organism evidence="2 3">
    <name type="scientific">Nocardia nova</name>
    <dbReference type="NCBI Taxonomy" id="37330"/>
    <lineage>
        <taxon>Bacteria</taxon>
        <taxon>Bacillati</taxon>
        <taxon>Actinomycetota</taxon>
        <taxon>Actinomycetes</taxon>
        <taxon>Mycobacteriales</taxon>
        <taxon>Nocardiaceae</taxon>
        <taxon>Nocardia</taxon>
    </lineage>
</organism>
<dbReference type="SMART" id="SM00347">
    <property type="entry name" value="HTH_MARR"/>
    <property type="match status" value="1"/>
</dbReference>
<dbReference type="PRINTS" id="PR00598">
    <property type="entry name" value="HTHMARR"/>
</dbReference>
<dbReference type="InterPro" id="IPR052526">
    <property type="entry name" value="HTH-type_Bedaq_tolerance"/>
</dbReference>
<protein>
    <submittedName>
        <fullName evidence="2">MarR family transcriptional regulator</fullName>
    </submittedName>
</protein>
<dbReference type="AlphaFoldDB" id="A0A2T2YY81"/>
<dbReference type="InterPro" id="IPR000835">
    <property type="entry name" value="HTH_MarR-typ"/>
</dbReference>
<reference evidence="2 3" key="1">
    <citation type="submission" date="2018-02" db="EMBL/GenBank/DDBJ databases">
        <title>8 Nocardia nova and 1 Nocardia cyriacigeorgica strain used for evolution to TMP-SMX.</title>
        <authorList>
            <person name="Mehta H."/>
            <person name="Weng J."/>
            <person name="Shamoo Y."/>
        </authorList>
    </citation>
    <scope>NUCLEOTIDE SEQUENCE [LARGE SCALE GENOMIC DNA]</scope>
    <source>
        <strain evidence="2 3">ATCC 33727</strain>
    </source>
</reference>
<proteinExistence type="predicted"/>
<evidence type="ECO:0000313" key="2">
    <source>
        <dbReference type="EMBL" id="PSR60476.1"/>
    </source>
</evidence>
<feature type="domain" description="HTH marR-type" evidence="1">
    <location>
        <begin position="47"/>
        <end position="188"/>
    </location>
</feature>
<dbReference type="Gene3D" id="1.10.10.10">
    <property type="entry name" value="Winged helix-like DNA-binding domain superfamily/Winged helix DNA-binding domain"/>
    <property type="match status" value="1"/>
</dbReference>
<sequence>MVVPFLLGRYRTVQSIQFCCICRASCGCPGCCCCGLWRGGSNTAGLYSRPVADRDHLAERLRVSIGRFVRATRAHADTLPPPLAETMGLLDREGDASTASLAQWRGVRHQSQSRAVADLQARGYVARRDDPRDRRGFLVTLTEQGRAALDRDREARREWVAEAIVALLSADERAQLSAVPELLDRLSAYEGDRR</sequence>
<dbReference type="InterPro" id="IPR036388">
    <property type="entry name" value="WH-like_DNA-bd_sf"/>
</dbReference>
<dbReference type="Gene3D" id="1.10.287.100">
    <property type="match status" value="1"/>
</dbReference>